<keyword evidence="2" id="KW-1185">Reference proteome</keyword>
<name>A0ACC0D7J3_9PEZI</name>
<dbReference type="EMBL" id="MU394302">
    <property type="protein sequence ID" value="KAI6088345.1"/>
    <property type="molecule type" value="Genomic_DNA"/>
</dbReference>
<reference evidence="1 2" key="1">
    <citation type="journal article" date="2022" name="New Phytol.">
        <title>Ecological generalism drives hyperdiversity of secondary metabolite gene clusters in xylarialean endophytes.</title>
        <authorList>
            <person name="Franco M.E.E."/>
            <person name="Wisecaver J.H."/>
            <person name="Arnold A.E."/>
            <person name="Ju Y.M."/>
            <person name="Slot J.C."/>
            <person name="Ahrendt S."/>
            <person name="Moore L.P."/>
            <person name="Eastman K.E."/>
            <person name="Scott K."/>
            <person name="Konkel Z."/>
            <person name="Mondo S.J."/>
            <person name="Kuo A."/>
            <person name="Hayes R.D."/>
            <person name="Haridas S."/>
            <person name="Andreopoulos B."/>
            <person name="Riley R."/>
            <person name="LaButti K."/>
            <person name="Pangilinan J."/>
            <person name="Lipzen A."/>
            <person name="Amirebrahimi M."/>
            <person name="Yan J."/>
            <person name="Adam C."/>
            <person name="Keymanesh K."/>
            <person name="Ng V."/>
            <person name="Louie K."/>
            <person name="Northen T."/>
            <person name="Drula E."/>
            <person name="Henrissat B."/>
            <person name="Hsieh H.M."/>
            <person name="Youens-Clark K."/>
            <person name="Lutzoni F."/>
            <person name="Miadlikowska J."/>
            <person name="Eastwood D.C."/>
            <person name="Hamelin R.C."/>
            <person name="Grigoriev I.V."/>
            <person name="U'Ren J.M."/>
        </authorList>
    </citation>
    <scope>NUCLEOTIDE SEQUENCE [LARGE SCALE GENOMIC DNA]</scope>
    <source>
        <strain evidence="1 2">ER1909</strain>
    </source>
</reference>
<accession>A0ACC0D7J3</accession>
<sequence>MWTILRLGIWFGLATVTSPVLARTILHRRDTAVSANEWDSVLQGENGAECSDLAVIFARGTFDKGNLGPWVGGPFHDALVTKSAGIKIAVQGVSPDDYPANLADYVEDGGSDSCAESLGNAVQAYVSRCTGSKVAIWGWSQGALCAHKSLGKLGDAASNVIALGVFGDPVSVWQDSIDFPAIPQGTTLLSYCEKTTPDPLCTNPIEDFPKDPVAFIDIIKDIWEEVDETHMNDVQKEAVGEILVELPKEALKQVGRLATDALEGHLRRWMLTPEHFWYGIDGKVSTAADDLIRVYKDSVAA</sequence>
<proteinExistence type="predicted"/>
<comment type="caution">
    <text evidence="1">The sequence shown here is derived from an EMBL/GenBank/DDBJ whole genome shotgun (WGS) entry which is preliminary data.</text>
</comment>
<organism evidence="1 2">
    <name type="scientific">Hypoxylon rubiginosum</name>
    <dbReference type="NCBI Taxonomy" id="110542"/>
    <lineage>
        <taxon>Eukaryota</taxon>
        <taxon>Fungi</taxon>
        <taxon>Dikarya</taxon>
        <taxon>Ascomycota</taxon>
        <taxon>Pezizomycotina</taxon>
        <taxon>Sordariomycetes</taxon>
        <taxon>Xylariomycetidae</taxon>
        <taxon>Xylariales</taxon>
        <taxon>Hypoxylaceae</taxon>
        <taxon>Hypoxylon</taxon>
    </lineage>
</organism>
<protein>
    <submittedName>
        <fullName evidence="1">Carbohydrate esterase family 5 protein</fullName>
    </submittedName>
</protein>
<gene>
    <name evidence="1" type="ORF">F4821DRAFT_93790</name>
</gene>
<dbReference type="Proteomes" id="UP001497680">
    <property type="component" value="Unassembled WGS sequence"/>
</dbReference>
<evidence type="ECO:0000313" key="2">
    <source>
        <dbReference type="Proteomes" id="UP001497680"/>
    </source>
</evidence>
<evidence type="ECO:0000313" key="1">
    <source>
        <dbReference type="EMBL" id="KAI6088345.1"/>
    </source>
</evidence>